<keyword evidence="7 8" id="KW-0472">Membrane</keyword>
<keyword evidence="5 8" id="KW-0812">Transmembrane</keyword>
<dbReference type="Proteomes" id="UP000315252">
    <property type="component" value="Unassembled WGS sequence"/>
</dbReference>
<organism evidence="9 10">
    <name type="scientific">Denitrobaculum tricleocarpae</name>
    <dbReference type="NCBI Taxonomy" id="2591009"/>
    <lineage>
        <taxon>Bacteria</taxon>
        <taxon>Pseudomonadati</taxon>
        <taxon>Pseudomonadota</taxon>
        <taxon>Alphaproteobacteria</taxon>
        <taxon>Rhodospirillales</taxon>
        <taxon>Rhodospirillaceae</taxon>
        <taxon>Denitrobaculum</taxon>
    </lineage>
</organism>
<gene>
    <name evidence="9" type="ORF">FKG95_13875</name>
</gene>
<dbReference type="PANTHER" id="PTHR33908:SF11">
    <property type="entry name" value="MEMBRANE PROTEIN"/>
    <property type="match status" value="1"/>
</dbReference>
<keyword evidence="4" id="KW-0808">Transferase</keyword>
<evidence type="ECO:0000256" key="1">
    <source>
        <dbReference type="ARBA" id="ARBA00004651"/>
    </source>
</evidence>
<dbReference type="GO" id="GO:0016763">
    <property type="term" value="F:pentosyltransferase activity"/>
    <property type="evidence" value="ECO:0007669"/>
    <property type="project" value="TreeGrafter"/>
</dbReference>
<dbReference type="EMBL" id="VHSH01000004">
    <property type="protein sequence ID" value="TQV79784.1"/>
    <property type="molecule type" value="Genomic_DNA"/>
</dbReference>
<keyword evidence="3" id="KW-0328">Glycosyltransferase</keyword>
<dbReference type="GO" id="GO:0005886">
    <property type="term" value="C:plasma membrane"/>
    <property type="evidence" value="ECO:0007669"/>
    <property type="project" value="UniProtKB-SubCell"/>
</dbReference>
<keyword evidence="6 8" id="KW-1133">Transmembrane helix</keyword>
<feature type="transmembrane region" description="Helical" evidence="8">
    <location>
        <begin position="31"/>
        <end position="48"/>
    </location>
</feature>
<feature type="transmembrane region" description="Helical" evidence="8">
    <location>
        <begin position="221"/>
        <end position="242"/>
    </location>
</feature>
<accession>A0A545TRE1</accession>
<evidence type="ECO:0000256" key="2">
    <source>
        <dbReference type="ARBA" id="ARBA00022475"/>
    </source>
</evidence>
<evidence type="ECO:0000313" key="9">
    <source>
        <dbReference type="EMBL" id="TQV79784.1"/>
    </source>
</evidence>
<feature type="transmembrane region" description="Helical" evidence="8">
    <location>
        <begin position="285"/>
        <end position="307"/>
    </location>
</feature>
<keyword evidence="10" id="KW-1185">Reference proteome</keyword>
<feature type="transmembrane region" description="Helical" evidence="8">
    <location>
        <begin position="158"/>
        <end position="178"/>
    </location>
</feature>
<dbReference type="InterPro" id="IPR050297">
    <property type="entry name" value="LipidA_mod_glycosyltrf_83"/>
</dbReference>
<name>A0A545TRE1_9PROT</name>
<proteinExistence type="predicted"/>
<dbReference type="PANTHER" id="PTHR33908">
    <property type="entry name" value="MANNOSYLTRANSFERASE YKCB-RELATED"/>
    <property type="match status" value="1"/>
</dbReference>
<reference evidence="9 10" key="1">
    <citation type="submission" date="2019-06" db="EMBL/GenBank/DDBJ databases">
        <title>Whole genome sequence for Rhodospirillaceae sp. R148.</title>
        <authorList>
            <person name="Wang G."/>
        </authorList>
    </citation>
    <scope>NUCLEOTIDE SEQUENCE [LARGE SCALE GENOMIC DNA]</scope>
    <source>
        <strain evidence="9 10">R148</strain>
    </source>
</reference>
<feature type="transmembrane region" description="Helical" evidence="8">
    <location>
        <begin position="358"/>
        <end position="378"/>
    </location>
</feature>
<feature type="transmembrane region" description="Helical" evidence="8">
    <location>
        <begin position="319"/>
        <end position="338"/>
    </location>
</feature>
<evidence type="ECO:0000313" key="10">
    <source>
        <dbReference type="Proteomes" id="UP000315252"/>
    </source>
</evidence>
<dbReference type="RefSeq" id="WP_142896964.1">
    <property type="nucleotide sequence ID" value="NZ_ML660055.1"/>
</dbReference>
<comment type="caution">
    <text evidence="9">The sequence shown here is derived from an EMBL/GenBank/DDBJ whole genome shotgun (WGS) entry which is preliminary data.</text>
</comment>
<feature type="transmembrane region" description="Helical" evidence="8">
    <location>
        <begin position="134"/>
        <end position="151"/>
    </location>
</feature>
<sequence>MKTGGINCGVVNHFFVDQNFRLKLSRETDKYIIFFVIFALFFVFYAIFSHPIRTGGNATERWLLIVYSDEAGNFLRTLSGEMPSHHGLRWGINYPAYILVQLFGTSPFVYYIVPLFFSSLCVALLWLISYELGGLVTAFVAVFIFVLNYKVHLSSLQLMPNAFSIFYFVVSLFFAFKYINTNKVTYVVIFSLCIFLMYGGKETNLFFFPGIYLFFLITRDWRAISIVSLVLVCLFSIETLLVNAGSDANLIFGRLEALLTGGHINNMLTRPNHINYSYDDIINRWTIISIVPKIIYYSFFSLCIYGIIRFKHLDKREMLLLLLGGSFAFFTTFFIISIDPFRLGQPLRERYLLVLTPVAAISLAWAAQRAFGFVAGFARDLGVRFPLDNILKAAALMVAVFTVFGVVDRGLENDDRKSPYQRYDMFSANSYFNKAAEILRDGCPVYYLRWSGAETTLRVLTARDVNDDWRSDYAYEAVSPEVLPQIFDDDFKRLFRDWPTSPQVHVLQAKDRQLGSNCGTVFAANGAILVDIESRKSLWNVE</sequence>
<feature type="transmembrane region" description="Helical" evidence="8">
    <location>
        <begin position="184"/>
        <end position="200"/>
    </location>
</feature>
<evidence type="ECO:0000256" key="4">
    <source>
        <dbReference type="ARBA" id="ARBA00022679"/>
    </source>
</evidence>
<evidence type="ECO:0000256" key="6">
    <source>
        <dbReference type="ARBA" id="ARBA00022989"/>
    </source>
</evidence>
<evidence type="ECO:0000256" key="5">
    <source>
        <dbReference type="ARBA" id="ARBA00022692"/>
    </source>
</evidence>
<comment type="subcellular location">
    <subcellularLocation>
        <location evidence="1">Cell membrane</location>
        <topology evidence="1">Multi-pass membrane protein</topology>
    </subcellularLocation>
</comment>
<protein>
    <submittedName>
        <fullName evidence="9">Uncharacterized protein</fullName>
    </submittedName>
</protein>
<feature type="transmembrane region" description="Helical" evidence="8">
    <location>
        <begin position="390"/>
        <end position="407"/>
    </location>
</feature>
<evidence type="ECO:0000256" key="7">
    <source>
        <dbReference type="ARBA" id="ARBA00023136"/>
    </source>
</evidence>
<keyword evidence="2" id="KW-1003">Cell membrane</keyword>
<dbReference type="GO" id="GO:0009103">
    <property type="term" value="P:lipopolysaccharide biosynthetic process"/>
    <property type="evidence" value="ECO:0007669"/>
    <property type="project" value="UniProtKB-ARBA"/>
</dbReference>
<evidence type="ECO:0000256" key="3">
    <source>
        <dbReference type="ARBA" id="ARBA00022676"/>
    </source>
</evidence>
<dbReference type="AlphaFoldDB" id="A0A545TRE1"/>
<evidence type="ECO:0000256" key="8">
    <source>
        <dbReference type="SAM" id="Phobius"/>
    </source>
</evidence>